<gene>
    <name evidence="2" type="ORF">B0H17DRAFT_1107612</name>
</gene>
<name>A0AAD7FRT2_MYCRO</name>
<keyword evidence="1" id="KW-1133">Transmembrane helix</keyword>
<evidence type="ECO:0000256" key="1">
    <source>
        <dbReference type="SAM" id="Phobius"/>
    </source>
</evidence>
<dbReference type="EMBL" id="JARKIE010000474">
    <property type="protein sequence ID" value="KAJ7634327.1"/>
    <property type="molecule type" value="Genomic_DNA"/>
</dbReference>
<reference evidence="2" key="1">
    <citation type="submission" date="2023-03" db="EMBL/GenBank/DDBJ databases">
        <title>Massive genome expansion in bonnet fungi (Mycena s.s.) driven by repeated elements and novel gene families across ecological guilds.</title>
        <authorList>
            <consortium name="Lawrence Berkeley National Laboratory"/>
            <person name="Harder C.B."/>
            <person name="Miyauchi S."/>
            <person name="Viragh M."/>
            <person name="Kuo A."/>
            <person name="Thoen E."/>
            <person name="Andreopoulos B."/>
            <person name="Lu D."/>
            <person name="Skrede I."/>
            <person name="Drula E."/>
            <person name="Henrissat B."/>
            <person name="Morin E."/>
            <person name="Kohler A."/>
            <person name="Barry K."/>
            <person name="LaButti K."/>
            <person name="Morin E."/>
            <person name="Salamov A."/>
            <person name="Lipzen A."/>
            <person name="Mereny Z."/>
            <person name="Hegedus B."/>
            <person name="Baldrian P."/>
            <person name="Stursova M."/>
            <person name="Weitz H."/>
            <person name="Taylor A."/>
            <person name="Grigoriev I.V."/>
            <person name="Nagy L.G."/>
            <person name="Martin F."/>
            <person name="Kauserud H."/>
        </authorList>
    </citation>
    <scope>NUCLEOTIDE SEQUENCE</scope>
    <source>
        <strain evidence="2">CBHHK067</strain>
    </source>
</reference>
<dbReference type="AlphaFoldDB" id="A0AAD7FRT2"/>
<feature type="transmembrane region" description="Helical" evidence="1">
    <location>
        <begin position="20"/>
        <end position="43"/>
    </location>
</feature>
<protein>
    <submittedName>
        <fullName evidence="2">Uncharacterized protein</fullName>
    </submittedName>
</protein>
<dbReference type="Proteomes" id="UP001221757">
    <property type="component" value="Unassembled WGS sequence"/>
</dbReference>
<evidence type="ECO:0000313" key="2">
    <source>
        <dbReference type="EMBL" id="KAJ7634327.1"/>
    </source>
</evidence>
<keyword evidence="1" id="KW-0812">Transmembrane</keyword>
<accession>A0AAD7FRT2</accession>
<proteinExistence type="predicted"/>
<sequence length="204" mass="22000">MSVPTISVVPVPIPVTPVVVPVPAIAVVASPPAVTSLAVVVIFPAVMTVVVLAMVLAAVPVVLAAMAIYIVAAAMEDRAAEVLLETVPLRTVAPVTAPALHTRFIGEAGAASLVVGLRVPGQSRGGQREDGHERRNRSRCETHWRARRLRRLWSEGEELGCWGIEAKLRRLYTSWDGFFRLNEDARESGAQGAFRTRTRHLSVS</sequence>
<keyword evidence="1" id="KW-0472">Membrane</keyword>
<organism evidence="2 3">
    <name type="scientific">Mycena rosella</name>
    <name type="common">Pink bonnet</name>
    <name type="synonym">Agaricus rosellus</name>
    <dbReference type="NCBI Taxonomy" id="1033263"/>
    <lineage>
        <taxon>Eukaryota</taxon>
        <taxon>Fungi</taxon>
        <taxon>Dikarya</taxon>
        <taxon>Basidiomycota</taxon>
        <taxon>Agaricomycotina</taxon>
        <taxon>Agaricomycetes</taxon>
        <taxon>Agaricomycetidae</taxon>
        <taxon>Agaricales</taxon>
        <taxon>Marasmiineae</taxon>
        <taxon>Mycenaceae</taxon>
        <taxon>Mycena</taxon>
    </lineage>
</organism>
<evidence type="ECO:0000313" key="3">
    <source>
        <dbReference type="Proteomes" id="UP001221757"/>
    </source>
</evidence>
<comment type="caution">
    <text evidence="2">The sequence shown here is derived from an EMBL/GenBank/DDBJ whole genome shotgun (WGS) entry which is preliminary data.</text>
</comment>
<keyword evidence="3" id="KW-1185">Reference proteome</keyword>
<feature type="transmembrane region" description="Helical" evidence="1">
    <location>
        <begin position="50"/>
        <end position="72"/>
    </location>
</feature>